<evidence type="ECO:0000256" key="1">
    <source>
        <dbReference type="ARBA" id="ARBA00000085"/>
    </source>
</evidence>
<dbReference type="SUPFAM" id="SSF47226">
    <property type="entry name" value="Histidine-containing phosphotransfer domain, HPT domain"/>
    <property type="match status" value="1"/>
</dbReference>
<dbReference type="CDD" id="cd16922">
    <property type="entry name" value="HATPase_EvgS-ArcB-TorS-like"/>
    <property type="match status" value="1"/>
</dbReference>
<dbReference type="InterPro" id="IPR036641">
    <property type="entry name" value="HPT_dom_sf"/>
</dbReference>
<keyword evidence="5" id="KW-0547">Nucleotide-binding</keyword>
<organism evidence="16 17">
    <name type="scientific">Litorivivens lipolytica</name>
    <dbReference type="NCBI Taxonomy" id="1524264"/>
    <lineage>
        <taxon>Bacteria</taxon>
        <taxon>Pseudomonadati</taxon>
        <taxon>Pseudomonadota</taxon>
        <taxon>Gammaproteobacteria</taxon>
        <taxon>Litorivivens</taxon>
    </lineage>
</organism>
<dbReference type="Pfam" id="PF00512">
    <property type="entry name" value="HisKA"/>
    <property type="match status" value="1"/>
</dbReference>
<dbReference type="GO" id="GO:0005886">
    <property type="term" value="C:plasma membrane"/>
    <property type="evidence" value="ECO:0007669"/>
    <property type="project" value="UniProtKB-SubCell"/>
</dbReference>
<feature type="transmembrane region" description="Helical" evidence="12">
    <location>
        <begin position="162"/>
        <end position="184"/>
    </location>
</feature>
<feature type="modified residue" description="Phosphohistidine" evidence="9">
    <location>
        <position position="807"/>
    </location>
</feature>
<evidence type="ECO:0000313" key="17">
    <source>
        <dbReference type="Proteomes" id="UP000537130"/>
    </source>
</evidence>
<evidence type="ECO:0000259" key="13">
    <source>
        <dbReference type="PROSITE" id="PS50109"/>
    </source>
</evidence>
<dbReference type="PROSITE" id="PS50894">
    <property type="entry name" value="HPT"/>
    <property type="match status" value="1"/>
</dbReference>
<feature type="coiled-coil region" evidence="11">
    <location>
        <begin position="232"/>
        <end position="270"/>
    </location>
</feature>
<comment type="catalytic activity">
    <reaction evidence="1">
        <text>ATP + protein L-histidine = ADP + protein N-phospho-L-histidine.</text>
        <dbReference type="EC" id="2.7.13.3"/>
    </reaction>
</comment>
<dbReference type="InterPro" id="IPR003594">
    <property type="entry name" value="HATPase_dom"/>
</dbReference>
<keyword evidence="6 16" id="KW-0418">Kinase</keyword>
<protein>
    <recommendedName>
        <fullName evidence="2">histidine kinase</fullName>
        <ecNumber evidence="2">2.7.13.3</ecNumber>
    </recommendedName>
</protein>
<keyword evidence="12" id="KW-0472">Membrane</keyword>
<dbReference type="InterPro" id="IPR036890">
    <property type="entry name" value="HATPase_C_sf"/>
</dbReference>
<evidence type="ECO:0000256" key="3">
    <source>
        <dbReference type="ARBA" id="ARBA00022553"/>
    </source>
</evidence>
<feature type="domain" description="Histidine kinase" evidence="13">
    <location>
        <begin position="287"/>
        <end position="506"/>
    </location>
</feature>
<keyword evidence="17" id="KW-1185">Reference proteome</keyword>
<evidence type="ECO:0000259" key="14">
    <source>
        <dbReference type="PROSITE" id="PS50110"/>
    </source>
</evidence>
<sequence length="869" mass="95842">MPKLAIRQQIMVLAILPFLLVAGGTGLFLLKSYLTEVHHLDETLAERSARLLARHAAAALRQGDSEGLDDLLASSFDRQTVGAGLLDMDGNWLGQRGAPIKPNLSLPFERGSPVWHEQQLTAYWPVYRYDHTDLSPTSGTEPAQLGWAVITSSHNHFLQARYGVIALSLVWLLLSLLLVVYLGGRLTRNFDNSIKQTHQLLSNLDQHDWSTRLPHSKNRDWQLLFSAINELAHRTQQHLRQLKNEVEHSNQDLQRTLESLEISNMELALAREEALSASQSKSEFLANTSHEVRTPLTGILGFCNVLLQSETNPRRREYIDTIKHSAEHLLRVLNDILDLSKIEAGKFSLQYQPFDLLPVIEESASLFSQQAADKGIELIVDAEEPLPLRVMGDSARLKQLLTNLISNAVKFTDAGQVLIHLRAEETESGLISLSVIDTGIGISSPEQSKLFQAFQQLDGTDTRQHGGTGLGLAVVKRLTDLMGGSIQVNSELGRGAHFEVRLPLTPETTKALPVEAKGITVHIWEENPDARRALRRRLRAHAYEVESHGQLEELLAITGSGNTLIAGFASQHSFSAAEAQLTAHPDVIILLPSLAGVLARQDHVFLQKPLSERKLLEALQGRDERAGPQPAPTSSVLVVDDNDSNRLLLSALLEELGTNGTLCASGREAVALCEHQSYPLIILDLQMPDMNGTETARAIRQCALNKNSYLVALSAHLPDESESAALALFDRVLLKPMTLTTLAQLLQAHSDGEAVVSQALCIERANHQPELAKVLLKRFLFSLEATREEWKSAVSERDSEAVRSLTHQLLGACRYVGVPALELQMETIQSEINEGLTSQVWKTAEESLKAMDALLAWHAEETADSTSLA</sequence>
<dbReference type="InterPro" id="IPR008207">
    <property type="entry name" value="Sig_transdc_His_kin_Hpt_dom"/>
</dbReference>
<dbReference type="InterPro" id="IPR036097">
    <property type="entry name" value="HisK_dim/P_sf"/>
</dbReference>
<keyword evidence="12" id="KW-0812">Transmembrane</keyword>
<evidence type="ECO:0000256" key="10">
    <source>
        <dbReference type="PROSITE-ProRule" id="PRU00169"/>
    </source>
</evidence>
<dbReference type="AlphaFoldDB" id="A0A7W4Z5I8"/>
<evidence type="ECO:0000256" key="11">
    <source>
        <dbReference type="SAM" id="Coils"/>
    </source>
</evidence>
<dbReference type="Pfam" id="PF02518">
    <property type="entry name" value="HATPase_c"/>
    <property type="match status" value="1"/>
</dbReference>
<dbReference type="InterPro" id="IPR003661">
    <property type="entry name" value="HisK_dim/P_dom"/>
</dbReference>
<evidence type="ECO:0000256" key="5">
    <source>
        <dbReference type="ARBA" id="ARBA00022741"/>
    </source>
</evidence>
<dbReference type="InterPro" id="IPR011006">
    <property type="entry name" value="CheY-like_superfamily"/>
</dbReference>
<accession>A0A7W4Z5I8</accession>
<evidence type="ECO:0000313" key="16">
    <source>
        <dbReference type="EMBL" id="MBB3046006.1"/>
    </source>
</evidence>
<dbReference type="FunFam" id="3.30.565.10:FF:000078">
    <property type="entry name" value="Two-component sensor histidine kinase"/>
    <property type="match status" value="1"/>
</dbReference>
<evidence type="ECO:0000259" key="15">
    <source>
        <dbReference type="PROSITE" id="PS50894"/>
    </source>
</evidence>
<dbReference type="Gene3D" id="3.40.50.2300">
    <property type="match status" value="1"/>
</dbReference>
<dbReference type="SMART" id="SM00388">
    <property type="entry name" value="HisKA"/>
    <property type="match status" value="1"/>
</dbReference>
<comment type="caution">
    <text evidence="16">The sequence shown here is derived from an EMBL/GenBank/DDBJ whole genome shotgun (WGS) entry which is preliminary data.</text>
</comment>
<feature type="modified residue" description="4-aspartylphosphate" evidence="10">
    <location>
        <position position="684"/>
    </location>
</feature>
<dbReference type="Gene3D" id="3.30.565.10">
    <property type="entry name" value="Histidine kinase-like ATPase, C-terminal domain"/>
    <property type="match status" value="1"/>
</dbReference>
<dbReference type="EC" id="2.7.13.3" evidence="2"/>
<keyword evidence="3 10" id="KW-0597">Phosphoprotein</keyword>
<keyword evidence="11" id="KW-0175">Coiled coil</keyword>
<dbReference type="FunFam" id="1.10.287.130:FF:000002">
    <property type="entry name" value="Two-component osmosensing histidine kinase"/>
    <property type="match status" value="1"/>
</dbReference>
<keyword evidence="4 16" id="KW-0808">Transferase</keyword>
<dbReference type="PRINTS" id="PR00344">
    <property type="entry name" value="BCTRLSENSOR"/>
</dbReference>
<dbReference type="InterPro" id="IPR005467">
    <property type="entry name" value="His_kinase_dom"/>
</dbReference>
<reference evidence="16 17" key="1">
    <citation type="submission" date="2020-08" db="EMBL/GenBank/DDBJ databases">
        <title>Genomic Encyclopedia of Type Strains, Phase III (KMG-III): the genomes of soil and plant-associated and newly described type strains.</title>
        <authorList>
            <person name="Whitman W."/>
        </authorList>
    </citation>
    <scope>NUCLEOTIDE SEQUENCE [LARGE SCALE GENOMIC DNA]</scope>
    <source>
        <strain evidence="16 17">CECT 8654</strain>
    </source>
</reference>
<dbReference type="PROSITE" id="PS50110">
    <property type="entry name" value="RESPONSE_REGULATORY"/>
    <property type="match status" value="1"/>
</dbReference>
<dbReference type="EMBL" id="JACHWY010000001">
    <property type="protein sequence ID" value="MBB3046006.1"/>
    <property type="molecule type" value="Genomic_DNA"/>
</dbReference>
<dbReference type="InterPro" id="IPR004358">
    <property type="entry name" value="Sig_transdc_His_kin-like_C"/>
</dbReference>
<evidence type="ECO:0000256" key="4">
    <source>
        <dbReference type="ARBA" id="ARBA00022679"/>
    </source>
</evidence>
<dbReference type="Gene3D" id="1.20.120.160">
    <property type="entry name" value="HPT domain"/>
    <property type="match status" value="1"/>
</dbReference>
<dbReference type="PANTHER" id="PTHR45339:SF5">
    <property type="entry name" value="HISTIDINE KINASE"/>
    <property type="match status" value="1"/>
</dbReference>
<dbReference type="InterPro" id="IPR001789">
    <property type="entry name" value="Sig_transdc_resp-reg_receiver"/>
</dbReference>
<dbReference type="CDD" id="cd00082">
    <property type="entry name" value="HisKA"/>
    <property type="match status" value="1"/>
</dbReference>
<dbReference type="Gene3D" id="1.10.287.130">
    <property type="match status" value="1"/>
</dbReference>
<feature type="transmembrane region" description="Helical" evidence="12">
    <location>
        <begin position="6"/>
        <end position="30"/>
    </location>
</feature>
<keyword evidence="12" id="KW-1133">Transmembrane helix</keyword>
<evidence type="ECO:0000256" key="6">
    <source>
        <dbReference type="ARBA" id="ARBA00022777"/>
    </source>
</evidence>
<dbReference type="SUPFAM" id="SSF47384">
    <property type="entry name" value="Homodimeric domain of signal transducing histidine kinase"/>
    <property type="match status" value="1"/>
</dbReference>
<dbReference type="Proteomes" id="UP000537130">
    <property type="component" value="Unassembled WGS sequence"/>
</dbReference>
<keyword evidence="7" id="KW-0067">ATP-binding</keyword>
<dbReference type="GO" id="GO:0000155">
    <property type="term" value="F:phosphorelay sensor kinase activity"/>
    <property type="evidence" value="ECO:0007669"/>
    <property type="project" value="InterPro"/>
</dbReference>
<dbReference type="SMART" id="SM00387">
    <property type="entry name" value="HATPase_c"/>
    <property type="match status" value="1"/>
</dbReference>
<keyword evidence="8" id="KW-0902">Two-component regulatory system</keyword>
<feature type="domain" description="Response regulatory" evidence="14">
    <location>
        <begin position="635"/>
        <end position="750"/>
    </location>
</feature>
<evidence type="ECO:0000256" key="2">
    <source>
        <dbReference type="ARBA" id="ARBA00012438"/>
    </source>
</evidence>
<dbReference type="Pfam" id="PF00072">
    <property type="entry name" value="Response_reg"/>
    <property type="match status" value="1"/>
</dbReference>
<dbReference type="CDD" id="cd17546">
    <property type="entry name" value="REC_hyHK_CKI1_RcsC-like"/>
    <property type="match status" value="1"/>
</dbReference>
<gene>
    <name evidence="16" type="ORF">FHR99_000242</name>
</gene>
<evidence type="ECO:0000256" key="9">
    <source>
        <dbReference type="PROSITE-ProRule" id="PRU00110"/>
    </source>
</evidence>
<dbReference type="SUPFAM" id="SSF55874">
    <property type="entry name" value="ATPase domain of HSP90 chaperone/DNA topoisomerase II/histidine kinase"/>
    <property type="match status" value="1"/>
</dbReference>
<evidence type="ECO:0000256" key="7">
    <source>
        <dbReference type="ARBA" id="ARBA00022840"/>
    </source>
</evidence>
<dbReference type="PANTHER" id="PTHR45339">
    <property type="entry name" value="HYBRID SIGNAL TRANSDUCTION HISTIDINE KINASE J"/>
    <property type="match status" value="1"/>
</dbReference>
<evidence type="ECO:0000256" key="12">
    <source>
        <dbReference type="SAM" id="Phobius"/>
    </source>
</evidence>
<feature type="domain" description="HPt" evidence="15">
    <location>
        <begin position="768"/>
        <end position="869"/>
    </location>
</feature>
<dbReference type="RefSeq" id="WP_183408722.1">
    <property type="nucleotide sequence ID" value="NZ_JACHWY010000001.1"/>
</dbReference>
<proteinExistence type="predicted"/>
<dbReference type="SMART" id="SM00448">
    <property type="entry name" value="REC"/>
    <property type="match status" value="1"/>
</dbReference>
<name>A0A7W4Z5I8_9GAMM</name>
<dbReference type="GO" id="GO:0005524">
    <property type="term" value="F:ATP binding"/>
    <property type="evidence" value="ECO:0007669"/>
    <property type="project" value="UniProtKB-KW"/>
</dbReference>
<dbReference type="Pfam" id="PF01627">
    <property type="entry name" value="Hpt"/>
    <property type="match status" value="1"/>
</dbReference>
<evidence type="ECO:0000256" key="8">
    <source>
        <dbReference type="ARBA" id="ARBA00023012"/>
    </source>
</evidence>
<dbReference type="SUPFAM" id="SSF52172">
    <property type="entry name" value="CheY-like"/>
    <property type="match status" value="1"/>
</dbReference>
<dbReference type="PROSITE" id="PS50109">
    <property type="entry name" value="HIS_KIN"/>
    <property type="match status" value="1"/>
</dbReference>